<reference evidence="1 2" key="1">
    <citation type="submission" date="2016-01" db="EMBL/GenBank/DDBJ databases">
        <authorList>
            <person name="Manzoor S."/>
        </authorList>
    </citation>
    <scope>NUCLEOTIDE SEQUENCE [LARGE SCALE GENOMIC DNA]</scope>
    <source>
        <strain evidence="1">Methanoculleus sp MAB1</strain>
    </source>
</reference>
<dbReference type="EMBL" id="LT158599">
    <property type="protein sequence ID" value="CVK34631.1"/>
    <property type="molecule type" value="Genomic_DNA"/>
</dbReference>
<evidence type="ECO:0000313" key="1">
    <source>
        <dbReference type="EMBL" id="CVK34631.1"/>
    </source>
</evidence>
<protein>
    <submittedName>
        <fullName evidence="1">Uncharacterized protein</fullName>
    </submittedName>
</protein>
<sequence length="54" mass="6103">MVPGTDSDIIPYDLPAVRRRRGAFMGDTLTQSERKAITDSIEENREALEIMAKH</sequence>
<accession>A0A0X8XYX7</accession>
<organism evidence="1 2">
    <name type="scientific">Methanoculleus bourgensis</name>
    <dbReference type="NCBI Taxonomy" id="83986"/>
    <lineage>
        <taxon>Archaea</taxon>
        <taxon>Methanobacteriati</taxon>
        <taxon>Methanobacteriota</taxon>
        <taxon>Stenosarchaea group</taxon>
        <taxon>Methanomicrobia</taxon>
        <taxon>Methanomicrobiales</taxon>
        <taxon>Methanomicrobiaceae</taxon>
        <taxon>Methanoculleus</taxon>
    </lineage>
</organism>
<dbReference type="AlphaFoldDB" id="A0A0X8XYX7"/>
<gene>
    <name evidence="1" type="ORF">MMAB1_3418</name>
</gene>
<evidence type="ECO:0000313" key="2">
    <source>
        <dbReference type="Proteomes" id="UP000069850"/>
    </source>
</evidence>
<proteinExistence type="predicted"/>
<dbReference type="KEGG" id="mema:MMAB1_3418"/>
<dbReference type="Proteomes" id="UP000069850">
    <property type="component" value="Chromosome 1"/>
</dbReference>
<name>A0A0X8XYX7_9EURY</name>